<dbReference type="PANTHER" id="PTHR35870">
    <property type="entry name" value="PROTEIN, PUTATIVE (AFU_ORTHOLOGUE AFUA_5G03330)-RELATED"/>
    <property type="match status" value="1"/>
</dbReference>
<comment type="caution">
    <text evidence="2">The sequence shown here is derived from an EMBL/GenBank/DDBJ whole genome shotgun (WGS) entry which is preliminary data.</text>
</comment>
<organism evidence="2 3">
    <name type="scientific">Cercophora scortea</name>
    <dbReference type="NCBI Taxonomy" id="314031"/>
    <lineage>
        <taxon>Eukaryota</taxon>
        <taxon>Fungi</taxon>
        <taxon>Dikarya</taxon>
        <taxon>Ascomycota</taxon>
        <taxon>Pezizomycotina</taxon>
        <taxon>Sordariomycetes</taxon>
        <taxon>Sordariomycetidae</taxon>
        <taxon>Sordariales</taxon>
        <taxon>Lasiosphaeriaceae</taxon>
        <taxon>Cercophora</taxon>
    </lineage>
</organism>
<dbReference type="Pfam" id="PF14027">
    <property type="entry name" value="Questin_oxidase"/>
    <property type="match status" value="1"/>
</dbReference>
<keyword evidence="3" id="KW-1185">Reference proteome</keyword>
<accession>A0AAE0I711</accession>
<reference evidence="2" key="1">
    <citation type="journal article" date="2023" name="Mol. Phylogenet. Evol.">
        <title>Genome-scale phylogeny and comparative genomics of the fungal order Sordariales.</title>
        <authorList>
            <person name="Hensen N."/>
            <person name="Bonometti L."/>
            <person name="Westerberg I."/>
            <person name="Brannstrom I.O."/>
            <person name="Guillou S."/>
            <person name="Cros-Aarteil S."/>
            <person name="Calhoun S."/>
            <person name="Haridas S."/>
            <person name="Kuo A."/>
            <person name="Mondo S."/>
            <person name="Pangilinan J."/>
            <person name="Riley R."/>
            <person name="LaButti K."/>
            <person name="Andreopoulos B."/>
            <person name="Lipzen A."/>
            <person name="Chen C."/>
            <person name="Yan M."/>
            <person name="Daum C."/>
            <person name="Ng V."/>
            <person name="Clum A."/>
            <person name="Steindorff A."/>
            <person name="Ohm R.A."/>
            <person name="Martin F."/>
            <person name="Silar P."/>
            <person name="Natvig D.O."/>
            <person name="Lalanne C."/>
            <person name="Gautier V."/>
            <person name="Ament-Velasquez S.L."/>
            <person name="Kruys A."/>
            <person name="Hutchinson M.I."/>
            <person name="Powell A.J."/>
            <person name="Barry K."/>
            <person name="Miller A.N."/>
            <person name="Grigoriev I.V."/>
            <person name="Debuchy R."/>
            <person name="Gladieux P."/>
            <person name="Hiltunen Thoren M."/>
            <person name="Johannesson H."/>
        </authorList>
    </citation>
    <scope>NUCLEOTIDE SEQUENCE</scope>
    <source>
        <strain evidence="2">SMH4131-1</strain>
    </source>
</reference>
<sequence>MATTRVQLSPATTPGFTHVGGLREGSAKKASEFLVINHALYHTRWKATFHNHMVHHLLALWALGASPDEIQDMWDYNQPYQTPIEMGQPKPSEGKDLKDPAVYKECLGNNSCYGDFLKFFEDAIAENGVVATLKEYLLKGDELAESVFCRMFSDLLHPVISLGCGLEFQQPSLIAEALAGACVHETWPELFLLPTEEYVRANKPAASNSLLDTINALHNDSAVRNGVKFTDPFNKLADGLLTRVTAEQLAPYLSQFQVKPEPEDLQRKMRDLMYTSMYVVAAAQEPGKRVALDFVTLHGATTSVFYPVILAQDGLSNEDKARLLEAGARTSAMMYAACGSPALYTQRILDYQPRHPDHGWPELIHRSIVYRDEGHAAKLIRALYSTEQLGEPEPGFPIARSDLIKIAHMGMDSIEMAFDDKNGNKLPAAAPGIMKRVGSGGEMVVNNMTRWVFYGGLEHAWDHVPDLEG</sequence>
<dbReference type="PANTHER" id="PTHR35870:SF1">
    <property type="entry name" value="PROTEIN, PUTATIVE (AFU_ORTHOLOGUE AFUA_5G03330)-RELATED"/>
    <property type="match status" value="1"/>
</dbReference>
<name>A0AAE0I711_9PEZI</name>
<dbReference type="AlphaFoldDB" id="A0AAE0I711"/>
<dbReference type="Proteomes" id="UP001286456">
    <property type="component" value="Unassembled WGS sequence"/>
</dbReference>
<evidence type="ECO:0000313" key="3">
    <source>
        <dbReference type="Proteomes" id="UP001286456"/>
    </source>
</evidence>
<gene>
    <name evidence="2" type="ORF">B0T19DRAFT_388264</name>
</gene>
<dbReference type="GO" id="GO:0016491">
    <property type="term" value="F:oxidoreductase activity"/>
    <property type="evidence" value="ECO:0007669"/>
    <property type="project" value="UniProtKB-KW"/>
</dbReference>
<keyword evidence="1" id="KW-0560">Oxidoreductase</keyword>
<evidence type="ECO:0000313" key="2">
    <source>
        <dbReference type="EMBL" id="KAK3319469.1"/>
    </source>
</evidence>
<evidence type="ECO:0008006" key="4">
    <source>
        <dbReference type="Google" id="ProtNLM"/>
    </source>
</evidence>
<dbReference type="InterPro" id="IPR025337">
    <property type="entry name" value="Questin_oxidase-like"/>
</dbReference>
<protein>
    <recommendedName>
        <fullName evidence="4">Oxidoreductase AflY</fullName>
    </recommendedName>
</protein>
<reference evidence="2" key="2">
    <citation type="submission" date="2023-06" db="EMBL/GenBank/DDBJ databases">
        <authorList>
            <consortium name="Lawrence Berkeley National Laboratory"/>
            <person name="Haridas S."/>
            <person name="Hensen N."/>
            <person name="Bonometti L."/>
            <person name="Westerberg I."/>
            <person name="Brannstrom I.O."/>
            <person name="Guillou S."/>
            <person name="Cros-Aarteil S."/>
            <person name="Calhoun S."/>
            <person name="Kuo A."/>
            <person name="Mondo S."/>
            <person name="Pangilinan J."/>
            <person name="Riley R."/>
            <person name="Labutti K."/>
            <person name="Andreopoulos B."/>
            <person name="Lipzen A."/>
            <person name="Chen C."/>
            <person name="Yanf M."/>
            <person name="Daum C."/>
            <person name="Ng V."/>
            <person name="Clum A."/>
            <person name="Steindorff A."/>
            <person name="Ohm R."/>
            <person name="Martin F."/>
            <person name="Silar P."/>
            <person name="Natvig D."/>
            <person name="Lalanne C."/>
            <person name="Gautier V."/>
            <person name="Ament-Velasquez S.L."/>
            <person name="Kruys A."/>
            <person name="Hutchinson M.I."/>
            <person name="Powell A.J."/>
            <person name="Barry K."/>
            <person name="Miller A.N."/>
            <person name="Grigoriev I.V."/>
            <person name="Debuchy R."/>
            <person name="Gladieux P."/>
            <person name="Thoren M.H."/>
            <person name="Johannesson H."/>
        </authorList>
    </citation>
    <scope>NUCLEOTIDE SEQUENCE</scope>
    <source>
        <strain evidence="2">SMH4131-1</strain>
    </source>
</reference>
<evidence type="ECO:0000256" key="1">
    <source>
        <dbReference type="ARBA" id="ARBA00023002"/>
    </source>
</evidence>
<dbReference type="EMBL" id="JAUEPO010000006">
    <property type="protein sequence ID" value="KAK3319469.1"/>
    <property type="molecule type" value="Genomic_DNA"/>
</dbReference>
<proteinExistence type="predicted"/>